<dbReference type="PRINTS" id="PR00420">
    <property type="entry name" value="RNGMNOXGNASE"/>
</dbReference>
<dbReference type="EMBL" id="JAABNT010000006">
    <property type="protein sequence ID" value="NEK23104.1"/>
    <property type="molecule type" value="Genomic_DNA"/>
</dbReference>
<dbReference type="Proteomes" id="UP000468591">
    <property type="component" value="Unassembled WGS sequence"/>
</dbReference>
<evidence type="ECO:0000256" key="2">
    <source>
        <dbReference type="ARBA" id="ARBA00022630"/>
    </source>
</evidence>
<dbReference type="PANTHER" id="PTHR43004">
    <property type="entry name" value="TRK SYSTEM POTASSIUM UPTAKE PROTEIN"/>
    <property type="match status" value="1"/>
</dbReference>
<name>A0A6P0CF93_9RHOB</name>
<dbReference type="InterPro" id="IPR002938">
    <property type="entry name" value="FAD-bd"/>
</dbReference>
<evidence type="ECO:0000313" key="6">
    <source>
        <dbReference type="EMBL" id="NEK23104.1"/>
    </source>
</evidence>
<dbReference type="GO" id="GO:0071949">
    <property type="term" value="F:FAD binding"/>
    <property type="evidence" value="ECO:0007669"/>
    <property type="project" value="InterPro"/>
</dbReference>
<dbReference type="Pfam" id="PF01494">
    <property type="entry name" value="FAD_binding_3"/>
    <property type="match status" value="1"/>
</dbReference>
<dbReference type="NCBIfam" id="NF006002">
    <property type="entry name" value="PRK08132.1"/>
    <property type="match status" value="1"/>
</dbReference>
<organism evidence="6 7">
    <name type="scientific">Sulfitobacter sediminilitoris</name>
    <dbReference type="NCBI Taxonomy" id="2698830"/>
    <lineage>
        <taxon>Bacteria</taxon>
        <taxon>Pseudomonadati</taxon>
        <taxon>Pseudomonadota</taxon>
        <taxon>Alphaproteobacteria</taxon>
        <taxon>Rhodobacterales</taxon>
        <taxon>Roseobacteraceae</taxon>
        <taxon>Sulfitobacter</taxon>
    </lineage>
</organism>
<gene>
    <name evidence="6" type="ORF">GV827_11895</name>
</gene>
<keyword evidence="7" id="KW-1185">Reference proteome</keyword>
<dbReference type="Gene3D" id="3.50.50.60">
    <property type="entry name" value="FAD/NAD(P)-binding domain"/>
    <property type="match status" value="1"/>
</dbReference>
<dbReference type="GO" id="GO:0016709">
    <property type="term" value="F:oxidoreductase activity, acting on paired donors, with incorporation or reduction of molecular oxygen, NAD(P)H as one donor, and incorporation of one atom of oxygen"/>
    <property type="evidence" value="ECO:0007669"/>
    <property type="project" value="UniProtKB-ARBA"/>
</dbReference>
<evidence type="ECO:0000256" key="3">
    <source>
        <dbReference type="ARBA" id="ARBA00022827"/>
    </source>
</evidence>
<keyword evidence="2" id="KW-0285">Flavoprotein</keyword>
<comment type="caution">
    <text evidence="6">The sequence shown here is derived from an EMBL/GenBank/DDBJ whole genome shotgun (WGS) entry which is preliminary data.</text>
</comment>
<evidence type="ECO:0000256" key="1">
    <source>
        <dbReference type="ARBA" id="ARBA00001974"/>
    </source>
</evidence>
<evidence type="ECO:0000256" key="4">
    <source>
        <dbReference type="SAM" id="MobiDB-lite"/>
    </source>
</evidence>
<dbReference type="InterPro" id="IPR036188">
    <property type="entry name" value="FAD/NAD-bd_sf"/>
</dbReference>
<dbReference type="SUPFAM" id="SSF51905">
    <property type="entry name" value="FAD/NAD(P)-binding domain"/>
    <property type="match status" value="1"/>
</dbReference>
<dbReference type="InterPro" id="IPR050641">
    <property type="entry name" value="RIFMO-like"/>
</dbReference>
<evidence type="ECO:0000313" key="7">
    <source>
        <dbReference type="Proteomes" id="UP000468591"/>
    </source>
</evidence>
<dbReference type="PANTHER" id="PTHR43004:SF19">
    <property type="entry name" value="BINDING MONOOXYGENASE, PUTATIVE (JCVI)-RELATED"/>
    <property type="match status" value="1"/>
</dbReference>
<feature type="domain" description="FAD-binding" evidence="5">
    <location>
        <begin position="24"/>
        <end position="360"/>
    </location>
</feature>
<dbReference type="Gene3D" id="3.30.70.2450">
    <property type="match status" value="1"/>
</dbReference>
<dbReference type="RefSeq" id="WP_164354022.1">
    <property type="nucleotide sequence ID" value="NZ_JAABNT010000006.1"/>
</dbReference>
<accession>A0A6P0CF93</accession>
<protein>
    <submittedName>
        <fullName evidence="6">FAD-dependent oxidoreductase</fullName>
    </submittedName>
</protein>
<evidence type="ECO:0000259" key="5">
    <source>
        <dbReference type="Pfam" id="PF01494"/>
    </source>
</evidence>
<keyword evidence="3" id="KW-0274">FAD</keyword>
<dbReference type="AlphaFoldDB" id="A0A6P0CF93"/>
<feature type="region of interest" description="Disordered" evidence="4">
    <location>
        <begin position="413"/>
        <end position="437"/>
    </location>
</feature>
<proteinExistence type="predicted"/>
<comment type="cofactor">
    <cofactor evidence="1">
        <name>FAD</name>
        <dbReference type="ChEBI" id="CHEBI:57692"/>
    </cofactor>
</comment>
<reference evidence="6 7" key="1">
    <citation type="submission" date="2020-01" db="EMBL/GenBank/DDBJ databases">
        <title>Sulfitobacter sediminilitoris sp. nov., isolated from a tidal flat.</title>
        <authorList>
            <person name="Park S."/>
            <person name="Yoon J.-H."/>
        </authorList>
    </citation>
    <scope>NUCLEOTIDE SEQUENCE [LARGE SCALE GENOMIC DNA]</scope>
    <source>
        <strain evidence="6 7">JBTF-M27</strain>
    </source>
</reference>
<sequence>MPYDYAPFPYVAPPGLTEPEARHPVVIVGAGPIGLAMAIDLAQHGVRSVILDDNNVVSVGSRAICWAKRTLEIFDRLGVGERMLEKGVTWKVGRQFHGDKEVYSFDLLPEPGHKYPAFINLQQYYVEQYLVERAQEFPDLIDLRFLNKVIDHKDHGDHVELTVETPDGTYGLETEFYIACEGAGSPTRQRMDLPFEGQTFEEHFLIVDVEMEQSPFGDHDTPERWFWFAPPFHKGQSALLHKQPDNIYRIDLQLGPETDPTEEATEEKVIPRIKAIVGDTPFRLDWMSVYKFRCAKLDRFVHNRVLFVGDSAHVVSPFGARGGNGGIQDVDNLGWKLAAVLQGDAPKTLLETYSEERTHGSAENILNSSRATNFMTPKSPIEALFRDEVLNLASDHPFARKLINSGRLSRPCSLEGKSLQTPGSAPQPPGAPLIDAPLSGPDGPTWLISEVKGQFTLLGFGDTELPEIEGIARLGIGGQHAYPCFDDSEGHARRRFGTDHIYLIRPDGHICAVFDSADNAAIQTAYNRARGMAT</sequence>